<comment type="caution">
    <text evidence="1">The sequence shown here is derived from an EMBL/GenBank/DDBJ whole genome shotgun (WGS) entry which is preliminary data.</text>
</comment>
<dbReference type="EMBL" id="QTSX02002322">
    <property type="protein sequence ID" value="KAJ9076125.1"/>
    <property type="molecule type" value="Genomic_DNA"/>
</dbReference>
<keyword evidence="2" id="KW-1185">Reference proteome</keyword>
<reference evidence="1" key="1">
    <citation type="submission" date="2022-04" db="EMBL/GenBank/DDBJ databases">
        <title>Genome of the entomopathogenic fungus Entomophthora muscae.</title>
        <authorList>
            <person name="Elya C."/>
            <person name="Lovett B.R."/>
            <person name="Lee E."/>
            <person name="Macias A.M."/>
            <person name="Hajek A.E."/>
            <person name="De Bivort B.L."/>
            <person name="Kasson M.T."/>
            <person name="De Fine Licht H.H."/>
            <person name="Stajich J.E."/>
        </authorList>
    </citation>
    <scope>NUCLEOTIDE SEQUENCE</scope>
    <source>
        <strain evidence="1">Berkeley</strain>
    </source>
</reference>
<name>A0ACC2TNQ4_9FUNG</name>
<sequence length="2089" mass="233530">MEANARQDEPSKSRDQSMPSILHTENVTHNVPAMSPRSLVSIDKISLATGGSSASQSTFTKRKSLSFVASDALSSSPLHASRDRTSISYTSLTDNPATALESRRYKKANFPLYEFRPANSTPFIFSYDCLKRVPAAAEAIKKMEEEVNRALKEYYHSAMSYHHNSILTGTNSANRASDNGTSVIPLESSTQTGLTQLFKNNITGAQAAQSYGSRIGTIFNTQTSQSQRNLVQIYSRASSNLQTILSKNHRRVNGFLPLRRKIFAFLFQPFSFRPLNENNCRLSVIAIQNILGEFPLDTPEQLAQTIFWCLSALGNTNSVIKGLVFEKLQFLIGQGIRRPNLLLDKLSLEGIASLLIQHYAQMSVGGRVDDVLRAKLDDLLGNVTEQRDLVAKYTVTGTFSYFQALSYMLQSPDPILHLHVLNCLSNTEWPSMSQPAARPFYQGFASAAYSLMTNLVNNTNFSGDATAHEVLSLLYQYYPPSRRVHKWVDEATWHLVIRCTLLAFGIGAVSHNSSSAALNLNVRSQLIRASRNFLRSLFDAGLEPLVISSVKWLLNEWDLDIAVTIYSQVTLDVLDRGVAEKLLSATLTVLYDRFYFEPGIALHETLETFLQELKTSYLHVFYAPLISMMPTQNPRGACRLWMWLRVLSSAVSGPSLFLAELDLIAVVLFSSMGPRKPYALGQVVFLSHVALAVRHLRQGGEPHHPDHLHALKLLVDLERHLAMLLNARTRLNQPDLHPVLKHLVVVILSEIRQCALPRKRPSWLGVALSWSEAMLAADLTFIQGEMSSIDRLVTLKLAQPHRPSRLPNVIQRSGDFSPLPTADIPLDSDVTIVPSSAASLFSAHQQPPILSLLVAVYFHITDDELIALLPLVWQHGLNRVDVCPQAQLLLLLAAERIGPHVDSMVQARLTAPFAFSLVQPLEIASSFFEARRSILRHLAVVDPSERPFRRIGPNLAFVSMTVGTFEPVLQESRWLEKLKLAGTPLDEIKMIQSLGWDADDDEDTGELLSDHQRLRNRPVTLCSSVFEEIFVAESQGCFPTPPPRKKPLLTPLMGTILLDLTHQLYTAADPQLAFRNELLLSVMRDEPSWFLRLLLTGLDKLQGEELSLRLTHVSHLISLRPKLPLQFAYHAFNYLAGWLKHIFREQGFTDLRVAAMAVPIMARILPSSHEVTFRELRKAKLDAAFICDARLLLQEPSSFFRIPHSRFISSLKETGGIIPHIPQALLDIGLLRIGQSLFTTRLLQKTPHDALPLARTLTGFEPISWFFNQKDELIPSDTCKKGTFCAFSALHSHAWLSFLEGLFNHLDWNYQDRNGLQVLLEGVNRIILSHVGDFSLVARAVRLLVRVAQQFRRLFNIKSGYSLFINALFNAYFITQNRLLRDGIRYAIALFFNLHQESFVFQMLGSLVPLMLDQQASQMSQALYEWFLCLEQTPINDAFNLLDTIATVPKPVLPQDEDRGLGSFLASHAKPLHHESSIADFKHFSVADSLRLFITIIAYDPGSLRSEQFVVTLQHLLPFLMKSISASELVDFAIKSIIPVFVRFSKKGSLFNRLMHQTPDDELEPRDVASHYNQDWPQNDRIQIRIEFFKLLGVLLQLGGDLLPPQYDSILFILRNVVKVNTPAHAPLETFIQKIILPTQDLSLRADLGFKALVSLETTLGSLTRPAAVADVLSGVALLASALVGKSHEFSQFDGLFHNYLKFGCQAFSTMPPEGAHLVGPSLGSLFCIVVQILPRVALQELRGLPSTTTCLGYFIVPFCASLPLDDSFFERSQHGLSQKTIAQHMWALLLGTVSSPLVASLAASSRLRPDEHPLAASLNFLLGLVGLKLIMTRAHHILFMEIPSTIYQTAQLLQTYVFDPLLVSPSRSHVPSPVRSHAAWKLITYFESSCHNTFYPLFFKTIHQLRKFSKPPMESTTSSNHNVSLIVPASIQHSQGQDAPEPNMSESNPSRRRLTFRFSRRSTKTKADPTKSSDPNCIWEGISINHVLTQLENHTFYLQACPQPIRLCSSSNSVSHGSGLSSPLLSPPQEVLHYMGDSLAVPTSSPSRRSFSSTAPSVQVVPSSPHSFTEELTFFLVTFGFPLPSHNI</sequence>
<protein>
    <submittedName>
        <fullName evidence="1">Uncharacterized protein</fullName>
    </submittedName>
</protein>
<accession>A0ACC2TNQ4</accession>
<evidence type="ECO:0000313" key="1">
    <source>
        <dbReference type="EMBL" id="KAJ9076125.1"/>
    </source>
</evidence>
<gene>
    <name evidence="1" type="ORF">DSO57_1029318</name>
</gene>
<dbReference type="Proteomes" id="UP001165960">
    <property type="component" value="Unassembled WGS sequence"/>
</dbReference>
<proteinExistence type="predicted"/>
<evidence type="ECO:0000313" key="2">
    <source>
        <dbReference type="Proteomes" id="UP001165960"/>
    </source>
</evidence>
<organism evidence="1 2">
    <name type="scientific">Entomophthora muscae</name>
    <dbReference type="NCBI Taxonomy" id="34485"/>
    <lineage>
        <taxon>Eukaryota</taxon>
        <taxon>Fungi</taxon>
        <taxon>Fungi incertae sedis</taxon>
        <taxon>Zoopagomycota</taxon>
        <taxon>Entomophthoromycotina</taxon>
        <taxon>Entomophthoromycetes</taxon>
        <taxon>Entomophthorales</taxon>
        <taxon>Entomophthoraceae</taxon>
        <taxon>Entomophthora</taxon>
    </lineage>
</organism>